<feature type="compositionally biased region" description="Basic and acidic residues" evidence="1">
    <location>
        <begin position="244"/>
        <end position="261"/>
    </location>
</feature>
<feature type="region of interest" description="Disordered" evidence="1">
    <location>
        <begin position="113"/>
        <end position="198"/>
    </location>
</feature>
<feature type="region of interest" description="Disordered" evidence="1">
    <location>
        <begin position="222"/>
        <end position="265"/>
    </location>
</feature>
<feature type="compositionally biased region" description="Basic and acidic residues" evidence="1">
    <location>
        <begin position="329"/>
        <end position="339"/>
    </location>
</feature>
<organism evidence="2 3">
    <name type="scientific">Lolium multiflorum</name>
    <name type="common">Italian ryegrass</name>
    <name type="synonym">Lolium perenne subsp. multiflorum</name>
    <dbReference type="NCBI Taxonomy" id="4521"/>
    <lineage>
        <taxon>Eukaryota</taxon>
        <taxon>Viridiplantae</taxon>
        <taxon>Streptophyta</taxon>
        <taxon>Embryophyta</taxon>
        <taxon>Tracheophyta</taxon>
        <taxon>Spermatophyta</taxon>
        <taxon>Magnoliopsida</taxon>
        <taxon>Liliopsida</taxon>
        <taxon>Poales</taxon>
        <taxon>Poaceae</taxon>
        <taxon>BOP clade</taxon>
        <taxon>Pooideae</taxon>
        <taxon>Poodae</taxon>
        <taxon>Poeae</taxon>
        <taxon>Poeae Chloroplast Group 2 (Poeae type)</taxon>
        <taxon>Loliodinae</taxon>
        <taxon>Loliinae</taxon>
        <taxon>Lolium</taxon>
    </lineage>
</organism>
<feature type="compositionally biased region" description="Low complexity" evidence="1">
    <location>
        <begin position="163"/>
        <end position="172"/>
    </location>
</feature>
<protein>
    <recommendedName>
        <fullName evidence="4">DUF4283 domain-containing protein</fullName>
    </recommendedName>
</protein>
<evidence type="ECO:0000256" key="1">
    <source>
        <dbReference type="SAM" id="MobiDB-lite"/>
    </source>
</evidence>
<gene>
    <name evidence="2" type="ORF">QYE76_052040</name>
</gene>
<sequence length="481" mass="51217">MAICGGGITLPACKYKVIVTIPTGDPMVVERLEETWVRLYGVPPPLRHADRLLLSTREIGRPIGVDADSLAHPSNPIRMSFGCRSPALLPNFITLFVNMEGFKIRVAPEAANVENSPPLAPPPSHNKDREEEKDEDMEETDDDRWDGRRGRHAPKEGNTSQSAPAGGKAGPARKSVPISGQESPPQAPSLPSTAFSQYGSNLTEQGDIFPIVAKILNPALATPQPLPSLEEAERLSPSVLSPEDSNKEETSYFGSVEEKQDGTSVPLGLHQAPAILENTNVLPLADEDPIPALGAPVTRGPRSRSATPSEALRKSARGAGLTEGSVLERAVRLANDKDAPSSSTPGTPPPPPSPLSAFTAFQDMSAQKLLKVAQDSCVIFPSAAGAPEDIISLIQAKELAQADLAVARYRAELEAAKVKALAEQRSSPAQEGTVLETGASPSATEPASIPKKKRRVYKKKQPTVGTRPLTRRARALSMVSQ</sequence>
<dbReference type="PANTHER" id="PTHR33170">
    <property type="entry name" value="DUF4283 DOMAIN-CONTAINING PROTEIN-RELATED"/>
    <property type="match status" value="1"/>
</dbReference>
<feature type="region of interest" description="Disordered" evidence="1">
    <location>
        <begin position="423"/>
        <end position="481"/>
    </location>
</feature>
<accession>A0AAD8WJ54</accession>
<evidence type="ECO:0008006" key="4">
    <source>
        <dbReference type="Google" id="ProtNLM"/>
    </source>
</evidence>
<keyword evidence="3" id="KW-1185">Reference proteome</keyword>
<dbReference type="AlphaFoldDB" id="A0AAD8WJ54"/>
<comment type="caution">
    <text evidence="2">The sequence shown here is derived from an EMBL/GenBank/DDBJ whole genome shotgun (WGS) entry which is preliminary data.</text>
</comment>
<feature type="compositionally biased region" description="Basic residues" evidence="1">
    <location>
        <begin position="450"/>
        <end position="461"/>
    </location>
</feature>
<proteinExistence type="predicted"/>
<evidence type="ECO:0000313" key="3">
    <source>
        <dbReference type="Proteomes" id="UP001231189"/>
    </source>
</evidence>
<evidence type="ECO:0000313" key="2">
    <source>
        <dbReference type="EMBL" id="KAK1663881.1"/>
    </source>
</evidence>
<feature type="compositionally biased region" description="Acidic residues" evidence="1">
    <location>
        <begin position="131"/>
        <end position="144"/>
    </location>
</feature>
<dbReference type="Proteomes" id="UP001231189">
    <property type="component" value="Unassembled WGS sequence"/>
</dbReference>
<feature type="region of interest" description="Disordered" evidence="1">
    <location>
        <begin position="285"/>
        <end position="357"/>
    </location>
</feature>
<name>A0AAD8WJ54_LOLMU</name>
<dbReference type="EMBL" id="JAUUTY010000003">
    <property type="protein sequence ID" value="KAK1663881.1"/>
    <property type="molecule type" value="Genomic_DNA"/>
</dbReference>
<feature type="compositionally biased region" description="Polar residues" evidence="1">
    <location>
        <begin position="178"/>
        <end position="198"/>
    </location>
</feature>
<reference evidence="2" key="1">
    <citation type="submission" date="2023-07" db="EMBL/GenBank/DDBJ databases">
        <title>A chromosome-level genome assembly of Lolium multiflorum.</title>
        <authorList>
            <person name="Chen Y."/>
            <person name="Copetti D."/>
            <person name="Kolliker R."/>
            <person name="Studer B."/>
        </authorList>
    </citation>
    <scope>NUCLEOTIDE SEQUENCE</scope>
    <source>
        <strain evidence="2">02402/16</strain>
        <tissue evidence="2">Leaf</tissue>
    </source>
</reference>